<evidence type="ECO:0000313" key="8">
    <source>
        <dbReference type="Proteomes" id="UP000265566"/>
    </source>
</evidence>
<evidence type="ECO:0000313" key="5">
    <source>
        <dbReference type="EMBL" id="RHN56975.1"/>
    </source>
</evidence>
<name>G7KBR4_MEDTR</name>
<feature type="coiled-coil region" evidence="1">
    <location>
        <begin position="10"/>
        <end position="37"/>
    </location>
</feature>
<reference evidence="8" key="4">
    <citation type="journal article" date="2018" name="Nat. Plants">
        <title>Whole-genome landscape of Medicago truncatula symbiotic genes.</title>
        <authorList>
            <person name="Pecrix Y."/>
            <person name="Staton S.E."/>
            <person name="Sallet E."/>
            <person name="Lelandais-Briere C."/>
            <person name="Moreau S."/>
            <person name="Carrere S."/>
            <person name="Blein T."/>
            <person name="Jardinaud M.F."/>
            <person name="Latrasse D."/>
            <person name="Zouine M."/>
            <person name="Zahm M."/>
            <person name="Kreplak J."/>
            <person name="Mayjonade B."/>
            <person name="Satge C."/>
            <person name="Perez M."/>
            <person name="Cauet S."/>
            <person name="Marande W."/>
            <person name="Chantry-Darmon C."/>
            <person name="Lopez-Roques C."/>
            <person name="Bouchez O."/>
            <person name="Berard A."/>
            <person name="Debelle F."/>
            <person name="Munos S."/>
            <person name="Bendahmane A."/>
            <person name="Berges H."/>
            <person name="Niebel A."/>
            <person name="Buitink J."/>
            <person name="Frugier F."/>
            <person name="Benhamed M."/>
            <person name="Crespi M."/>
            <person name="Gouzy J."/>
            <person name="Gamas P."/>
        </authorList>
    </citation>
    <scope>NUCLEOTIDE SEQUENCE [LARGE SCALE GENOMIC DNA]</scope>
    <source>
        <strain evidence="8">cv. Jemalong A17</strain>
    </source>
</reference>
<evidence type="ECO:0000259" key="2">
    <source>
        <dbReference type="Pfam" id="PF04784"/>
    </source>
</evidence>
<dbReference type="Proteomes" id="UP000002051">
    <property type="component" value="Chromosome 5"/>
</dbReference>
<dbReference type="PANTHER" id="PTHR46248:SF4">
    <property type="entry name" value="OS01G0147800 PROTEIN"/>
    <property type="match status" value="1"/>
</dbReference>
<dbReference type="STRING" id="3880.G7KBR4"/>
<evidence type="ECO:0000256" key="1">
    <source>
        <dbReference type="SAM" id="Coils"/>
    </source>
</evidence>
<reference evidence="6" key="3">
    <citation type="submission" date="2015-04" db="UniProtKB">
        <authorList>
            <consortium name="EnsemblPlants"/>
        </authorList>
    </citation>
    <scope>IDENTIFICATION</scope>
    <source>
        <strain evidence="6">cv. Jemalong A17</strain>
    </source>
</reference>
<evidence type="ECO:0000313" key="7">
    <source>
        <dbReference type="Proteomes" id="UP000002051"/>
    </source>
</evidence>
<proteinExistence type="predicted"/>
<accession>G7KBR4</accession>
<dbReference type="EnsemblPlants" id="AES99367">
    <property type="protein sequence ID" value="AES99367"/>
    <property type="gene ID" value="MTR_5g079910"/>
</dbReference>
<dbReference type="EMBL" id="PSQE01000005">
    <property type="protein sequence ID" value="RHN56975.1"/>
    <property type="molecule type" value="Genomic_DNA"/>
</dbReference>
<dbReference type="Pfam" id="PF14389">
    <property type="entry name" value="Lzipper-MIP1"/>
    <property type="match status" value="1"/>
</dbReference>
<protein>
    <submittedName>
        <fullName evidence="5">Putative ternary complex factor MIP1, leucine-zipper</fullName>
    </submittedName>
    <submittedName>
        <fullName evidence="4">Transcription factor, putative</fullName>
    </submittedName>
</protein>
<dbReference type="AlphaFoldDB" id="G7KBR4"/>
<dbReference type="PaxDb" id="3880-AES99367"/>
<dbReference type="InterPro" id="IPR025757">
    <property type="entry name" value="MIP1_Leuzipper"/>
</dbReference>
<reference evidence="4 7" key="1">
    <citation type="journal article" date="2011" name="Nature">
        <title>The Medicago genome provides insight into the evolution of rhizobial symbioses.</title>
        <authorList>
            <person name="Young N.D."/>
            <person name="Debelle F."/>
            <person name="Oldroyd G.E."/>
            <person name="Geurts R."/>
            <person name="Cannon S.B."/>
            <person name="Udvardi M.K."/>
            <person name="Benedito V.A."/>
            <person name="Mayer K.F."/>
            <person name="Gouzy J."/>
            <person name="Schoof H."/>
            <person name="Van de Peer Y."/>
            <person name="Proost S."/>
            <person name="Cook D.R."/>
            <person name="Meyers B.C."/>
            <person name="Spannagl M."/>
            <person name="Cheung F."/>
            <person name="De Mita S."/>
            <person name="Krishnakumar V."/>
            <person name="Gundlach H."/>
            <person name="Zhou S."/>
            <person name="Mudge J."/>
            <person name="Bharti A.K."/>
            <person name="Murray J.D."/>
            <person name="Naoumkina M.A."/>
            <person name="Rosen B."/>
            <person name="Silverstein K.A."/>
            <person name="Tang H."/>
            <person name="Rombauts S."/>
            <person name="Zhao P.X."/>
            <person name="Zhou P."/>
            <person name="Barbe V."/>
            <person name="Bardou P."/>
            <person name="Bechner M."/>
            <person name="Bellec A."/>
            <person name="Berger A."/>
            <person name="Berges H."/>
            <person name="Bidwell S."/>
            <person name="Bisseling T."/>
            <person name="Choisne N."/>
            <person name="Couloux A."/>
            <person name="Denny R."/>
            <person name="Deshpande S."/>
            <person name="Dai X."/>
            <person name="Doyle J.J."/>
            <person name="Dudez A.M."/>
            <person name="Farmer A.D."/>
            <person name="Fouteau S."/>
            <person name="Franken C."/>
            <person name="Gibelin C."/>
            <person name="Gish J."/>
            <person name="Goldstein S."/>
            <person name="Gonzalez A.J."/>
            <person name="Green P.J."/>
            <person name="Hallab A."/>
            <person name="Hartog M."/>
            <person name="Hua A."/>
            <person name="Humphray S.J."/>
            <person name="Jeong D.H."/>
            <person name="Jing Y."/>
            <person name="Jocker A."/>
            <person name="Kenton S.M."/>
            <person name="Kim D.J."/>
            <person name="Klee K."/>
            <person name="Lai H."/>
            <person name="Lang C."/>
            <person name="Lin S."/>
            <person name="Macmil S.L."/>
            <person name="Magdelenat G."/>
            <person name="Matthews L."/>
            <person name="McCorrison J."/>
            <person name="Monaghan E.L."/>
            <person name="Mun J.H."/>
            <person name="Najar F.Z."/>
            <person name="Nicholson C."/>
            <person name="Noirot C."/>
            <person name="O'Bleness M."/>
            <person name="Paule C.R."/>
            <person name="Poulain J."/>
            <person name="Prion F."/>
            <person name="Qin B."/>
            <person name="Qu C."/>
            <person name="Retzel E.F."/>
            <person name="Riddle C."/>
            <person name="Sallet E."/>
            <person name="Samain S."/>
            <person name="Samson N."/>
            <person name="Sanders I."/>
            <person name="Saurat O."/>
            <person name="Scarpelli C."/>
            <person name="Schiex T."/>
            <person name="Segurens B."/>
            <person name="Severin A.J."/>
            <person name="Sherrier D.J."/>
            <person name="Shi R."/>
            <person name="Sims S."/>
            <person name="Singer S.R."/>
            <person name="Sinharoy S."/>
            <person name="Sterck L."/>
            <person name="Viollet A."/>
            <person name="Wang B.B."/>
            <person name="Wang K."/>
            <person name="Wang M."/>
            <person name="Wang X."/>
            <person name="Warfsmann J."/>
            <person name="Weissenbach J."/>
            <person name="White D.D."/>
            <person name="White J.D."/>
            <person name="Wiley G.B."/>
            <person name="Wincker P."/>
            <person name="Xing Y."/>
            <person name="Yang L."/>
            <person name="Yao Z."/>
            <person name="Ying F."/>
            <person name="Zhai J."/>
            <person name="Zhou L."/>
            <person name="Zuber A."/>
            <person name="Denarie J."/>
            <person name="Dixon R.A."/>
            <person name="May G.D."/>
            <person name="Schwartz D.C."/>
            <person name="Rogers J."/>
            <person name="Quetier F."/>
            <person name="Town C.D."/>
            <person name="Roe B.A."/>
        </authorList>
    </citation>
    <scope>NUCLEOTIDE SEQUENCE [LARGE SCALE GENOMIC DNA]</scope>
    <source>
        <strain evidence="4">A17</strain>
        <strain evidence="6 7">cv. Jemalong A17</strain>
    </source>
</reference>
<dbReference type="PANTHER" id="PTHR46248">
    <property type="entry name" value="EXPRESSED PROTEIN"/>
    <property type="match status" value="1"/>
</dbReference>
<feature type="domain" description="Ternary complex factor MIP1 leucine-zipper" evidence="3">
    <location>
        <begin position="13"/>
        <end position="95"/>
    </location>
</feature>
<evidence type="ECO:0000313" key="6">
    <source>
        <dbReference type="EnsemblPlants" id="AES99367"/>
    </source>
</evidence>
<dbReference type="Gramene" id="rna32448">
    <property type="protein sequence ID" value="RHN56975.1"/>
    <property type="gene ID" value="gene32448"/>
</dbReference>
<evidence type="ECO:0000259" key="3">
    <source>
        <dbReference type="Pfam" id="PF14389"/>
    </source>
</evidence>
<dbReference type="ExpressionAtlas" id="G7KBR4">
    <property type="expression patterns" value="differential"/>
</dbReference>
<dbReference type="Proteomes" id="UP000265566">
    <property type="component" value="Chromosome 5"/>
</dbReference>
<reference evidence="4 7" key="2">
    <citation type="journal article" date="2014" name="BMC Genomics">
        <title>An improved genome release (version Mt4.0) for the model legume Medicago truncatula.</title>
        <authorList>
            <person name="Tang H."/>
            <person name="Krishnakumar V."/>
            <person name="Bidwell S."/>
            <person name="Rosen B."/>
            <person name="Chan A."/>
            <person name="Zhou S."/>
            <person name="Gentzbittel L."/>
            <person name="Childs K.L."/>
            <person name="Yandell M."/>
            <person name="Gundlach H."/>
            <person name="Mayer K.F."/>
            <person name="Schwartz D.C."/>
            <person name="Town C.D."/>
        </authorList>
    </citation>
    <scope>GENOME REANNOTATION</scope>
    <source>
        <strain evidence="6 7">cv. Jemalong A17</strain>
    </source>
</reference>
<dbReference type="eggNOG" id="ENOG502QQ8P">
    <property type="taxonomic scope" value="Eukaryota"/>
</dbReference>
<dbReference type="OrthoDB" id="418495at2759"/>
<feature type="domain" description="DUF547" evidence="2">
    <location>
        <begin position="304"/>
        <end position="430"/>
    </location>
</feature>
<feature type="coiled-coil region" evidence="1">
    <location>
        <begin position="64"/>
        <end position="98"/>
    </location>
</feature>
<gene>
    <name evidence="6" type="primary">11430241</name>
    <name evidence="4" type="ordered locus">MTR_5g079910</name>
    <name evidence="5" type="ORF">MtrunA17_Chr5g0435281</name>
</gene>
<dbReference type="EMBL" id="CM001221">
    <property type="protein sequence ID" value="AES99367.2"/>
    <property type="molecule type" value="Genomic_DNA"/>
</dbReference>
<dbReference type="InterPro" id="IPR006869">
    <property type="entry name" value="DUF547"/>
</dbReference>
<reference evidence="5" key="5">
    <citation type="journal article" date="2018" name="Nat. Plants">
        <title>Whole-genome landscape of Medicago truncatula symbiotic genes.</title>
        <authorList>
            <person name="Pecrix Y."/>
            <person name="Gamas P."/>
            <person name="Carrere S."/>
        </authorList>
    </citation>
    <scope>NUCLEOTIDE SEQUENCE</scope>
    <source>
        <tissue evidence="5">Leaves</tissue>
    </source>
</reference>
<dbReference type="HOGENOM" id="CLU_019670_4_1_1"/>
<accession>A0A0C3XQT0</accession>
<sequence>MKFEDYLMEKSQEPQKRQELENEVVQLQARLKDEESLNRVLLCASLHGPVCSLQHIPSVFPPQVHELLEELALVEEEITLLERKVKELKDKLYQERNDDADWKVRHRRQPKLCNQFQGSFSQNYEVFTKGRKSKDRRASLSSAMDIHSLFSTPRRSKEYEVPRTKTGKISRQNSVENPNELSEELLKCLIGIFLELNQASLDIKESETSVSRLTLSCMQSKSFISMTNSSNYKTHSYLSNGNASCLDPYGISADLDCKARDVGPYKNFIQISSSSLETEFFSQCLPAFRKLRVLRHKLCDVDLSFLSYKQKLAFWINIYNACIMNAFLDHGLPSTQDKLLSLMNKAAMNVGGIVLNALAIEHFILRHPRDSKHGPVDEKEVLLRHAYGVGYPEPNVTFALCRGTWSSPALRVYTSEEVVNQLGRAKVEYLEASVGITNKRKIIVPKLLQWHMHDFADEMESLVEWIYSQLPRTGSLKRAMMECVIRETKHPMSKMVEIQPYESEFRYILPIEF</sequence>
<evidence type="ECO:0000313" key="4">
    <source>
        <dbReference type="EMBL" id="AES99367.2"/>
    </source>
</evidence>
<dbReference type="Pfam" id="PF04784">
    <property type="entry name" value="DUF547"/>
    <property type="match status" value="1"/>
</dbReference>
<keyword evidence="1" id="KW-0175">Coiled coil</keyword>
<keyword evidence="7" id="KW-1185">Reference proteome</keyword>
<dbReference type="KEGG" id="mtr:11430241"/>
<organism evidence="4 7">
    <name type="scientific">Medicago truncatula</name>
    <name type="common">Barrel medic</name>
    <name type="synonym">Medicago tribuloides</name>
    <dbReference type="NCBI Taxonomy" id="3880"/>
    <lineage>
        <taxon>Eukaryota</taxon>
        <taxon>Viridiplantae</taxon>
        <taxon>Streptophyta</taxon>
        <taxon>Embryophyta</taxon>
        <taxon>Tracheophyta</taxon>
        <taxon>Spermatophyta</taxon>
        <taxon>Magnoliopsida</taxon>
        <taxon>eudicotyledons</taxon>
        <taxon>Gunneridae</taxon>
        <taxon>Pentapetalae</taxon>
        <taxon>rosids</taxon>
        <taxon>fabids</taxon>
        <taxon>Fabales</taxon>
        <taxon>Fabaceae</taxon>
        <taxon>Papilionoideae</taxon>
        <taxon>50 kb inversion clade</taxon>
        <taxon>NPAAA clade</taxon>
        <taxon>Hologalegina</taxon>
        <taxon>IRL clade</taxon>
        <taxon>Trifolieae</taxon>
        <taxon>Medicago</taxon>
    </lineage>
</organism>